<evidence type="ECO:0000256" key="5">
    <source>
        <dbReference type="ARBA" id="ARBA00022840"/>
    </source>
</evidence>
<feature type="domain" description="RecA family profile 1" evidence="10">
    <location>
        <begin position="1"/>
        <end position="159"/>
    </location>
</feature>
<evidence type="ECO:0000259" key="10">
    <source>
        <dbReference type="PROSITE" id="PS50162"/>
    </source>
</evidence>
<keyword evidence="4 9" id="KW-0227">DNA damage</keyword>
<keyword evidence="5 9" id="KW-0067">ATP-binding</keyword>
<accession>D3S0R3</accession>
<dbReference type="HOGENOM" id="CLU_041732_2_0_2"/>
<dbReference type="SMART" id="SM00382">
    <property type="entry name" value="AAA"/>
    <property type="match status" value="1"/>
</dbReference>
<evidence type="ECO:0000256" key="3">
    <source>
        <dbReference type="ARBA" id="ARBA00022741"/>
    </source>
</evidence>
<comment type="similarity">
    <text evidence="1 9">Belongs to the eukaryotic RecA-like protein family. RadB subfamily.</text>
</comment>
<dbReference type="InterPro" id="IPR011939">
    <property type="entry name" value="DNA_repair_and_recomb_RadB"/>
</dbReference>
<name>D3S0R3_FERPA</name>
<dbReference type="PANTHER" id="PTHR22942:SF47">
    <property type="entry name" value="DNA REPAIR AND RECOMBINATION PROTEIN RADB"/>
    <property type="match status" value="1"/>
</dbReference>
<dbReference type="InterPro" id="IPR003593">
    <property type="entry name" value="AAA+_ATPase"/>
</dbReference>
<dbReference type="InterPro" id="IPR013632">
    <property type="entry name" value="Rad51_C"/>
</dbReference>
<proteinExistence type="inferred from homology"/>
<dbReference type="GeneID" id="8779713"/>
<dbReference type="GO" id="GO:0006310">
    <property type="term" value="P:DNA recombination"/>
    <property type="evidence" value="ECO:0007669"/>
    <property type="project" value="UniProtKB-UniRule"/>
</dbReference>
<dbReference type="AlphaFoldDB" id="D3S0R3"/>
<evidence type="ECO:0000256" key="6">
    <source>
        <dbReference type="ARBA" id="ARBA00023125"/>
    </source>
</evidence>
<reference evidence="12" key="1">
    <citation type="submission" date="2010-02" db="EMBL/GenBank/DDBJ databases">
        <title>Complete sequence of Ferroglobus placidus DSM 10642.</title>
        <authorList>
            <consortium name="US DOE Joint Genome Institute"/>
            <person name="Lucas S."/>
            <person name="Copeland A."/>
            <person name="Lapidus A."/>
            <person name="Cheng J.-F."/>
            <person name="Bruce D."/>
            <person name="Goodwin L."/>
            <person name="Pitluck S."/>
            <person name="Saunders E."/>
            <person name="Brettin T."/>
            <person name="Detter J.C."/>
            <person name="Han C."/>
            <person name="Tapia R."/>
            <person name="Larimer F."/>
            <person name="Land M."/>
            <person name="Hauser L."/>
            <person name="Kyrpides N."/>
            <person name="Ivanova N."/>
            <person name="Holmes D."/>
            <person name="Lovley D."/>
            <person name="Kyrpides N."/>
            <person name="Anderson I.J."/>
            <person name="Woyke T."/>
        </authorList>
    </citation>
    <scope>NUCLEOTIDE SEQUENCE [LARGE SCALE GENOMIC DNA]</scope>
    <source>
        <strain evidence="12">DSM 10642 / AEDII12DO</strain>
    </source>
</reference>
<comment type="function">
    <text evidence="8 9">Involved in DNA repair and in homologous recombination. May regulate the cleavage reactions of the branch-structured DNA. Has a very weak ATPase activity that is not stimulated by DNA. Binds DNA but does not promote DNA strands exchange.</text>
</comment>
<gene>
    <name evidence="9" type="primary">radB</name>
    <name evidence="11" type="ordered locus">Ferp_2175</name>
</gene>
<reference evidence="11 12" key="2">
    <citation type="journal article" date="2011" name="Stand. Genomic Sci.">
        <title>Complete genome sequence of Ferroglobus placidus AEDII12DO.</title>
        <authorList>
            <person name="Anderson I."/>
            <person name="Risso C."/>
            <person name="Holmes D."/>
            <person name="Lucas S."/>
            <person name="Copeland A."/>
            <person name="Lapidus A."/>
            <person name="Cheng J.F."/>
            <person name="Bruce D."/>
            <person name="Goodwin L."/>
            <person name="Pitluck S."/>
            <person name="Saunders E."/>
            <person name="Brettin T."/>
            <person name="Detter J.C."/>
            <person name="Han C."/>
            <person name="Tapia R."/>
            <person name="Larimer F."/>
            <person name="Land M."/>
            <person name="Hauser L."/>
            <person name="Woyke T."/>
            <person name="Lovley D."/>
            <person name="Kyrpides N."/>
            <person name="Ivanova N."/>
        </authorList>
    </citation>
    <scope>NUCLEOTIDE SEQUENCE [LARGE SCALE GENOMIC DNA]</scope>
    <source>
        <strain evidence="12">DSM 10642 / AEDII12DO</strain>
    </source>
</reference>
<evidence type="ECO:0000256" key="4">
    <source>
        <dbReference type="ARBA" id="ARBA00022763"/>
    </source>
</evidence>
<dbReference type="GO" id="GO:0005524">
    <property type="term" value="F:ATP binding"/>
    <property type="evidence" value="ECO:0007669"/>
    <property type="project" value="UniProtKB-UniRule"/>
</dbReference>
<dbReference type="GO" id="GO:0003684">
    <property type="term" value="F:damaged DNA binding"/>
    <property type="evidence" value="ECO:0007669"/>
    <property type="project" value="UniProtKB-UniRule"/>
</dbReference>
<keyword evidence="7 9" id="KW-0233">DNA recombination</keyword>
<dbReference type="InterPro" id="IPR027417">
    <property type="entry name" value="P-loop_NTPase"/>
</dbReference>
<dbReference type="PIRSF" id="PIRSF003336">
    <property type="entry name" value="RadB"/>
    <property type="match status" value="1"/>
</dbReference>
<evidence type="ECO:0000313" key="11">
    <source>
        <dbReference type="EMBL" id="ADC66304.1"/>
    </source>
</evidence>
<dbReference type="Proteomes" id="UP000002613">
    <property type="component" value="Chromosome"/>
</dbReference>
<evidence type="ECO:0000256" key="1">
    <source>
        <dbReference type="ARBA" id="ARBA00006876"/>
    </source>
</evidence>
<evidence type="ECO:0000313" key="12">
    <source>
        <dbReference type="Proteomes" id="UP000002613"/>
    </source>
</evidence>
<dbReference type="OrthoDB" id="17644at2157"/>
<keyword evidence="6 9" id="KW-0238">DNA-binding</keyword>
<dbReference type="RefSeq" id="WP_012966642.1">
    <property type="nucleotide sequence ID" value="NC_013849.1"/>
</dbReference>
<sequence length="220" mass="24608">MKKLPTGSSCIDSLLGGGVETGTLTQIYGVSGSGKTSLCLMLTYNTVKRFGKAVYIDTEGLSPERVNQIFEDKSVLKDVYIYDVYDFKMQSVAVREVAKLCEREEIVLVVIDSLTSLYRSELEDEEKQIKAKRELISQLTLLLGVARKHDLAVVFTNQMFTDVRNGIDKPLGGPSVDHLSKTIISLEKIDGKRIARLIKHRSREEGAFCEFRLTDKGIEP</sequence>
<dbReference type="SUPFAM" id="SSF52540">
    <property type="entry name" value="P-loop containing nucleoside triphosphate hydrolases"/>
    <property type="match status" value="1"/>
</dbReference>
<dbReference type="PROSITE" id="PS50162">
    <property type="entry name" value="RECA_2"/>
    <property type="match status" value="1"/>
</dbReference>
<dbReference type="STRING" id="589924.Ferp_2175"/>
<dbReference type="InterPro" id="IPR020588">
    <property type="entry name" value="RecA_ATP-bd"/>
</dbReference>
<dbReference type="PANTHER" id="PTHR22942">
    <property type="entry name" value="RECA/RAD51/RADA DNA STRAND-PAIRING FAMILY MEMBER"/>
    <property type="match status" value="1"/>
</dbReference>
<keyword evidence="3 9" id="KW-0547">Nucleotide-binding</keyword>
<evidence type="ECO:0000256" key="9">
    <source>
        <dbReference type="HAMAP-Rule" id="MF_00350"/>
    </source>
</evidence>
<dbReference type="PRINTS" id="PR01874">
    <property type="entry name" value="DNAREPAIRADA"/>
</dbReference>
<evidence type="ECO:0000256" key="8">
    <source>
        <dbReference type="ARBA" id="ARBA00024641"/>
    </source>
</evidence>
<dbReference type="KEGG" id="fpl:Ferp_2175"/>
<protein>
    <recommendedName>
        <fullName evidence="2 9">DNA repair and recombination protein RadB</fullName>
    </recommendedName>
</protein>
<dbReference type="eggNOG" id="arCOG00417">
    <property type="taxonomic scope" value="Archaea"/>
</dbReference>
<dbReference type="EMBL" id="CP001899">
    <property type="protein sequence ID" value="ADC66304.1"/>
    <property type="molecule type" value="Genomic_DNA"/>
</dbReference>
<dbReference type="Pfam" id="PF08423">
    <property type="entry name" value="Rad51"/>
    <property type="match status" value="1"/>
</dbReference>
<keyword evidence="12" id="KW-1185">Reference proteome</keyword>
<dbReference type="NCBIfam" id="TIGR02237">
    <property type="entry name" value="recomb_radB"/>
    <property type="match status" value="1"/>
</dbReference>
<organism evidence="11 12">
    <name type="scientific">Ferroglobus placidus (strain DSM 10642 / AEDII12DO)</name>
    <dbReference type="NCBI Taxonomy" id="589924"/>
    <lineage>
        <taxon>Archaea</taxon>
        <taxon>Methanobacteriati</taxon>
        <taxon>Methanobacteriota</taxon>
        <taxon>Archaeoglobi</taxon>
        <taxon>Archaeoglobales</taxon>
        <taxon>Archaeoglobaceae</taxon>
        <taxon>Ferroglobus</taxon>
    </lineage>
</organism>
<evidence type="ECO:0000256" key="7">
    <source>
        <dbReference type="ARBA" id="ARBA00023172"/>
    </source>
</evidence>
<dbReference type="PaxDb" id="589924-Ferp_2175"/>
<dbReference type="Gene3D" id="3.40.50.300">
    <property type="entry name" value="P-loop containing nucleotide triphosphate hydrolases"/>
    <property type="match status" value="1"/>
</dbReference>
<dbReference type="HAMAP" id="MF_00350">
    <property type="entry name" value="RadB"/>
    <property type="match status" value="1"/>
</dbReference>
<evidence type="ECO:0000256" key="2">
    <source>
        <dbReference type="ARBA" id="ARBA00018143"/>
    </source>
</evidence>
<dbReference type="GO" id="GO:0140664">
    <property type="term" value="F:ATP-dependent DNA damage sensor activity"/>
    <property type="evidence" value="ECO:0007669"/>
    <property type="project" value="InterPro"/>
</dbReference>
<dbReference type="GO" id="GO:0006281">
    <property type="term" value="P:DNA repair"/>
    <property type="evidence" value="ECO:0007669"/>
    <property type="project" value="UniProtKB-UniRule"/>
</dbReference>